<reference evidence="1" key="4">
    <citation type="submission" date="2019-03" db="UniProtKB">
        <authorList>
            <consortium name="EnsemblPlants"/>
        </authorList>
    </citation>
    <scope>IDENTIFICATION</scope>
</reference>
<reference evidence="1" key="5">
    <citation type="journal article" date="2021" name="G3 (Bethesda)">
        <title>Aegilops tauschii genome assembly Aet v5.0 features greater sequence contiguity and improved annotation.</title>
        <authorList>
            <person name="Wang L."/>
            <person name="Zhu T."/>
            <person name="Rodriguez J.C."/>
            <person name="Deal K.R."/>
            <person name="Dubcovsky J."/>
            <person name="McGuire P.E."/>
            <person name="Lux T."/>
            <person name="Spannagl M."/>
            <person name="Mayer K.F.X."/>
            <person name="Baldrich P."/>
            <person name="Meyers B.C."/>
            <person name="Huo N."/>
            <person name="Gu Y.Q."/>
            <person name="Zhou H."/>
            <person name="Devos K.M."/>
            <person name="Bennetzen J.L."/>
            <person name="Unver T."/>
            <person name="Budak H."/>
            <person name="Gulick P.J."/>
            <person name="Galiba G."/>
            <person name="Kalapos B."/>
            <person name="Nelson D.R."/>
            <person name="Li P."/>
            <person name="You F.M."/>
            <person name="Luo M.C."/>
            <person name="Dvorak J."/>
        </authorList>
    </citation>
    <scope>NUCLEOTIDE SEQUENCE [LARGE SCALE GENOMIC DNA]</scope>
    <source>
        <strain evidence="1">cv. AL8/78</strain>
    </source>
</reference>
<reference evidence="1" key="3">
    <citation type="journal article" date="2017" name="Nature">
        <title>Genome sequence of the progenitor of the wheat D genome Aegilops tauschii.</title>
        <authorList>
            <person name="Luo M.C."/>
            <person name="Gu Y.Q."/>
            <person name="Puiu D."/>
            <person name="Wang H."/>
            <person name="Twardziok S.O."/>
            <person name="Deal K.R."/>
            <person name="Huo N."/>
            <person name="Zhu T."/>
            <person name="Wang L."/>
            <person name="Wang Y."/>
            <person name="McGuire P.E."/>
            <person name="Liu S."/>
            <person name="Long H."/>
            <person name="Ramasamy R.K."/>
            <person name="Rodriguez J.C."/>
            <person name="Van S.L."/>
            <person name="Yuan L."/>
            <person name="Wang Z."/>
            <person name="Xia Z."/>
            <person name="Xiao L."/>
            <person name="Anderson O.D."/>
            <person name="Ouyang S."/>
            <person name="Liang Y."/>
            <person name="Zimin A.V."/>
            <person name="Pertea G."/>
            <person name="Qi P."/>
            <person name="Bennetzen J.L."/>
            <person name="Dai X."/>
            <person name="Dawson M.W."/>
            <person name="Muller H.G."/>
            <person name="Kugler K."/>
            <person name="Rivarola-Duarte L."/>
            <person name="Spannagl M."/>
            <person name="Mayer K.F.X."/>
            <person name="Lu F.H."/>
            <person name="Bevan M.W."/>
            <person name="Leroy P."/>
            <person name="Li P."/>
            <person name="You F.M."/>
            <person name="Sun Q."/>
            <person name="Liu Z."/>
            <person name="Lyons E."/>
            <person name="Wicker T."/>
            <person name="Salzberg S.L."/>
            <person name="Devos K.M."/>
            <person name="Dvorak J."/>
        </authorList>
    </citation>
    <scope>NUCLEOTIDE SEQUENCE [LARGE SCALE GENOMIC DNA]</scope>
    <source>
        <strain evidence="1">cv. AL8/78</strain>
    </source>
</reference>
<keyword evidence="2" id="KW-1185">Reference proteome</keyword>
<accession>A0A453JDP7</accession>
<dbReference type="PANTHER" id="PTHR13115:SF29">
    <property type="entry name" value="ZINC FINGER CCCH DOMAIN-CONTAINING PROTEIN 19"/>
    <property type="match status" value="1"/>
</dbReference>
<dbReference type="EnsemblPlants" id="AET4Gv20879900.12">
    <property type="protein sequence ID" value="AET4Gv20879900.12"/>
    <property type="gene ID" value="AET4Gv20879900"/>
</dbReference>
<evidence type="ECO:0000313" key="2">
    <source>
        <dbReference type="Proteomes" id="UP000015105"/>
    </source>
</evidence>
<protein>
    <submittedName>
        <fullName evidence="1">Uncharacterized protein</fullName>
    </submittedName>
</protein>
<dbReference type="PANTHER" id="PTHR13115">
    <property type="entry name" value="RNA POLYMERASE-ASSOCIATED PROTEIN RTF1 HOMOLOG"/>
    <property type="match status" value="1"/>
</dbReference>
<dbReference type="AlphaFoldDB" id="A0A453JDP7"/>
<dbReference type="Proteomes" id="UP000015105">
    <property type="component" value="Chromosome 4D"/>
</dbReference>
<reference evidence="2" key="1">
    <citation type="journal article" date="2014" name="Science">
        <title>Ancient hybridizations among the ancestral genomes of bread wheat.</title>
        <authorList>
            <consortium name="International Wheat Genome Sequencing Consortium,"/>
            <person name="Marcussen T."/>
            <person name="Sandve S.R."/>
            <person name="Heier L."/>
            <person name="Spannagl M."/>
            <person name="Pfeifer M."/>
            <person name="Jakobsen K.S."/>
            <person name="Wulff B.B."/>
            <person name="Steuernagel B."/>
            <person name="Mayer K.F."/>
            <person name="Olsen O.A."/>
        </authorList>
    </citation>
    <scope>NUCLEOTIDE SEQUENCE [LARGE SCALE GENOMIC DNA]</scope>
    <source>
        <strain evidence="2">cv. AL8/78</strain>
    </source>
</reference>
<evidence type="ECO:0000313" key="1">
    <source>
        <dbReference type="EnsemblPlants" id="AET4Gv20879900.12"/>
    </source>
</evidence>
<dbReference type="InterPro" id="IPR036128">
    <property type="entry name" value="Plus3-like_sf"/>
</dbReference>
<dbReference type="GO" id="GO:1990269">
    <property type="term" value="F:RNA polymerase II C-terminal domain phosphoserine binding"/>
    <property type="evidence" value="ECO:0007669"/>
    <property type="project" value="TreeGrafter"/>
</dbReference>
<dbReference type="Gene3D" id="3.90.70.200">
    <property type="entry name" value="Plus-3 domain"/>
    <property type="match status" value="1"/>
</dbReference>
<dbReference type="GO" id="GO:0003677">
    <property type="term" value="F:DNA binding"/>
    <property type="evidence" value="ECO:0007669"/>
    <property type="project" value="InterPro"/>
</dbReference>
<dbReference type="Gramene" id="AET4Gv20879900.12">
    <property type="protein sequence ID" value="AET4Gv20879900.12"/>
    <property type="gene ID" value="AET4Gv20879900"/>
</dbReference>
<name>A0A453JDP7_AEGTS</name>
<dbReference type="SUPFAM" id="SSF159042">
    <property type="entry name" value="Plus3-like"/>
    <property type="match status" value="1"/>
</dbReference>
<organism evidence="1 2">
    <name type="scientific">Aegilops tauschii subsp. strangulata</name>
    <name type="common">Goatgrass</name>
    <dbReference type="NCBI Taxonomy" id="200361"/>
    <lineage>
        <taxon>Eukaryota</taxon>
        <taxon>Viridiplantae</taxon>
        <taxon>Streptophyta</taxon>
        <taxon>Embryophyta</taxon>
        <taxon>Tracheophyta</taxon>
        <taxon>Spermatophyta</taxon>
        <taxon>Magnoliopsida</taxon>
        <taxon>Liliopsida</taxon>
        <taxon>Poales</taxon>
        <taxon>Poaceae</taxon>
        <taxon>BOP clade</taxon>
        <taxon>Pooideae</taxon>
        <taxon>Triticodae</taxon>
        <taxon>Triticeae</taxon>
        <taxon>Triticinae</taxon>
        <taxon>Aegilops</taxon>
    </lineage>
</organism>
<proteinExistence type="predicted"/>
<dbReference type="GO" id="GO:0016593">
    <property type="term" value="C:Cdc73/Paf1 complex"/>
    <property type="evidence" value="ECO:0007669"/>
    <property type="project" value="TreeGrafter"/>
</dbReference>
<reference evidence="2" key="2">
    <citation type="journal article" date="2017" name="Nat. Plants">
        <title>The Aegilops tauschii genome reveals multiple impacts of transposons.</title>
        <authorList>
            <person name="Zhao G."/>
            <person name="Zou C."/>
            <person name="Li K."/>
            <person name="Wang K."/>
            <person name="Li T."/>
            <person name="Gao L."/>
            <person name="Zhang X."/>
            <person name="Wang H."/>
            <person name="Yang Z."/>
            <person name="Liu X."/>
            <person name="Jiang W."/>
            <person name="Mao L."/>
            <person name="Kong X."/>
            <person name="Jiao Y."/>
            <person name="Jia J."/>
        </authorList>
    </citation>
    <scope>NUCLEOTIDE SEQUENCE [LARGE SCALE GENOMIC DNA]</scope>
    <source>
        <strain evidence="2">cv. AL8/78</strain>
    </source>
</reference>
<sequence length="51" mass="5867">IGKKKTNFALEILNLRKKEIITMDTISNQDFTQGGMQTLEAEHEVWSNRST</sequence>